<sequence length="397" mass="44872">MKRRLFIQKSALASSVFLVPDFVRAFEMIPKEVSAFKKLVVIQLSGGNDGLNTIIPYENDLYYKSRPNLAVTKSEVLRAGNDLGFNKHLCGLKNLYDKGYLTVINNVGYPNPDRSHFRSTDIWHTASDANEYLNTGWLGRYVEEFGGKPYNGIEVDDSLSAILKGEKLNGIATKNPALLNRIMASPYFSKVLDEQTDAHLSEHNLGYLYKTMIEAKSSAKYLHEKTGTYSSKTTYPDNPFGKQLQTTAQFINSDVDTKVYYVSMGGFDTHVNQENRQKRLHETYSDALETFVRDLEKNDSFKDTLILTFSEFGRRVQQNAAKGTDHGTANNVFVVGKNLKKPGFYNEASDLVNLDRNGDLIYSVDFREVYATILDKWLAVDDEKVLNKGFSKLDFLG</sequence>
<dbReference type="RefSeq" id="WP_121915946.1">
    <property type="nucleotide sequence ID" value="NZ_REFV01000001.1"/>
</dbReference>
<dbReference type="Proteomes" id="UP000281985">
    <property type="component" value="Unassembled WGS sequence"/>
</dbReference>
<gene>
    <name evidence="1" type="ORF">EAX61_01875</name>
</gene>
<dbReference type="AlphaFoldDB" id="A0A3M0GHI4"/>
<dbReference type="PANTHER" id="PTHR43737:SF1">
    <property type="entry name" value="DUF1501 DOMAIN-CONTAINING PROTEIN"/>
    <property type="match status" value="1"/>
</dbReference>
<reference evidence="1 2" key="1">
    <citation type="submission" date="2018-10" db="EMBL/GenBank/DDBJ databases">
        <title>Dokdonia luteus sp. nov., isolated from sea water.</title>
        <authorList>
            <person name="Zhou L.Y."/>
            <person name="Du Z.J."/>
        </authorList>
    </citation>
    <scope>NUCLEOTIDE SEQUENCE [LARGE SCALE GENOMIC DNA]</scope>
    <source>
        <strain evidence="1 2">SH27</strain>
    </source>
</reference>
<keyword evidence="2" id="KW-1185">Reference proteome</keyword>
<protein>
    <submittedName>
        <fullName evidence="1">DUF1501 domain-containing protein</fullName>
    </submittedName>
</protein>
<accession>A0A3M0GHI4</accession>
<dbReference type="Pfam" id="PF07394">
    <property type="entry name" value="DUF1501"/>
    <property type="match status" value="1"/>
</dbReference>
<dbReference type="OrthoDB" id="9779968at2"/>
<proteinExistence type="predicted"/>
<dbReference type="PANTHER" id="PTHR43737">
    <property type="entry name" value="BLL7424 PROTEIN"/>
    <property type="match status" value="1"/>
</dbReference>
<dbReference type="InterPro" id="IPR010869">
    <property type="entry name" value="DUF1501"/>
</dbReference>
<name>A0A3M0GHI4_9FLAO</name>
<dbReference type="EMBL" id="REFV01000001">
    <property type="protein sequence ID" value="RMB64150.1"/>
    <property type="molecule type" value="Genomic_DNA"/>
</dbReference>
<comment type="caution">
    <text evidence="1">The sequence shown here is derived from an EMBL/GenBank/DDBJ whole genome shotgun (WGS) entry which is preliminary data.</text>
</comment>
<evidence type="ECO:0000313" key="2">
    <source>
        <dbReference type="Proteomes" id="UP000281985"/>
    </source>
</evidence>
<organism evidence="1 2">
    <name type="scientific">Dokdonia sinensis</name>
    <dbReference type="NCBI Taxonomy" id="2479847"/>
    <lineage>
        <taxon>Bacteria</taxon>
        <taxon>Pseudomonadati</taxon>
        <taxon>Bacteroidota</taxon>
        <taxon>Flavobacteriia</taxon>
        <taxon>Flavobacteriales</taxon>
        <taxon>Flavobacteriaceae</taxon>
        <taxon>Dokdonia</taxon>
    </lineage>
</organism>
<evidence type="ECO:0000313" key="1">
    <source>
        <dbReference type="EMBL" id="RMB64150.1"/>
    </source>
</evidence>